<reference evidence="4" key="1">
    <citation type="submission" date="2016-02" db="EMBL/GenBank/DDBJ databases">
        <authorList>
            <person name="Kaur G."/>
            <person name="Nair G.R."/>
            <person name="Mayilraj S."/>
        </authorList>
    </citation>
    <scope>NUCLEOTIDE SEQUENCE [LARGE SCALE GENOMIC DNA]</scope>
    <source>
        <strain evidence="4">GA-15</strain>
    </source>
</reference>
<keyword evidence="2" id="KW-0812">Transmembrane</keyword>
<evidence type="ECO:0000256" key="1">
    <source>
        <dbReference type="SAM" id="MobiDB-lite"/>
    </source>
</evidence>
<feature type="transmembrane region" description="Helical" evidence="2">
    <location>
        <begin position="223"/>
        <end position="242"/>
    </location>
</feature>
<evidence type="ECO:0000313" key="4">
    <source>
        <dbReference type="Proteomes" id="UP000076947"/>
    </source>
</evidence>
<keyword evidence="2" id="KW-1133">Transmembrane helix</keyword>
<feature type="compositionally biased region" description="Acidic residues" evidence="1">
    <location>
        <begin position="23"/>
        <end position="34"/>
    </location>
</feature>
<gene>
    <name evidence="3" type="ORF">AYJ05_03090</name>
</gene>
<organism evidence="3 4">
    <name type="scientific">Corynebacterium stationis</name>
    <dbReference type="NCBI Taxonomy" id="1705"/>
    <lineage>
        <taxon>Bacteria</taxon>
        <taxon>Bacillati</taxon>
        <taxon>Actinomycetota</taxon>
        <taxon>Actinomycetes</taxon>
        <taxon>Mycobacteriales</taxon>
        <taxon>Corynebacteriaceae</taxon>
        <taxon>Corynebacterium</taxon>
    </lineage>
</organism>
<dbReference type="EMBL" id="LSTQ01000001">
    <property type="protein sequence ID" value="OAH32658.1"/>
    <property type="molecule type" value="Genomic_DNA"/>
</dbReference>
<evidence type="ECO:0000313" key="3">
    <source>
        <dbReference type="EMBL" id="OAH32658.1"/>
    </source>
</evidence>
<accession>A0A177IV52</accession>
<dbReference type="STRING" id="1705.CA21670_07555"/>
<dbReference type="RefSeq" id="WP_082869383.1">
    <property type="nucleotide sequence ID" value="NZ_LSTQ01000001.1"/>
</dbReference>
<name>A0A177IV52_9CORY</name>
<protein>
    <recommendedName>
        <fullName evidence="5">EcsC family protein</fullName>
    </recommendedName>
</protein>
<dbReference type="Proteomes" id="UP000076947">
    <property type="component" value="Unassembled WGS sequence"/>
</dbReference>
<evidence type="ECO:0008006" key="5">
    <source>
        <dbReference type="Google" id="ProtNLM"/>
    </source>
</evidence>
<evidence type="ECO:0000256" key="2">
    <source>
        <dbReference type="SAM" id="Phobius"/>
    </source>
</evidence>
<keyword evidence="4" id="KW-1185">Reference proteome</keyword>
<comment type="caution">
    <text evidence="3">The sequence shown here is derived from an EMBL/GenBank/DDBJ whole genome shotgun (WGS) entry which is preliminary data.</text>
</comment>
<dbReference type="OrthoDB" id="4422408at2"/>
<keyword evidence="2" id="KW-0472">Membrane</keyword>
<dbReference type="AlphaFoldDB" id="A0A177IV52"/>
<proteinExistence type="predicted"/>
<feature type="region of interest" description="Disordered" evidence="1">
    <location>
        <begin position="1"/>
        <end position="40"/>
    </location>
</feature>
<sequence>MKLPQILNKKNSREDRDNFGGLGEDEILEGELVEESPSREAQELFDDDDKFASMLMSGLQKAVHVQSSTIAKYVNSVRKRNPNSSPEEIQKILDKHFMRFVQGTGAGAGAASAIPGVGFFTGAAAIGAESLVFVEAAAWYFLASAHNRGIDLSTKEQRLAVVLLVLNGAQGSALVDALVQDVGKGKGLPTASALTRFSAPSLSGLNGRLLNMFIKNMSKRLRWMWVSKLIPFGIGAALGAIANRKLGQQMIKHTHTQIPALVN</sequence>